<feature type="transmembrane region" description="Helical" evidence="1">
    <location>
        <begin position="7"/>
        <end position="25"/>
    </location>
</feature>
<keyword evidence="3" id="KW-1185">Reference proteome</keyword>
<organism evidence="2 3">
    <name type="scientific">Metasolibacillus meyeri</name>
    <dbReference type="NCBI Taxonomy" id="1071052"/>
    <lineage>
        <taxon>Bacteria</taxon>
        <taxon>Bacillati</taxon>
        <taxon>Bacillota</taxon>
        <taxon>Bacilli</taxon>
        <taxon>Bacillales</taxon>
        <taxon>Caryophanaceae</taxon>
        <taxon>Metasolibacillus</taxon>
    </lineage>
</organism>
<comment type="caution">
    <text evidence="2">The sequence shown here is derived from an EMBL/GenBank/DDBJ whole genome shotgun (WGS) entry which is preliminary data.</text>
</comment>
<evidence type="ECO:0000256" key="1">
    <source>
        <dbReference type="SAM" id="Phobius"/>
    </source>
</evidence>
<name>A0AAW9NRM5_9BACL</name>
<feature type="transmembrane region" description="Helical" evidence="1">
    <location>
        <begin position="93"/>
        <end position="114"/>
    </location>
</feature>
<dbReference type="EMBL" id="JARSFG010000025">
    <property type="protein sequence ID" value="MEC1180272.1"/>
    <property type="molecule type" value="Genomic_DNA"/>
</dbReference>
<reference evidence="2 3" key="1">
    <citation type="submission" date="2023-03" db="EMBL/GenBank/DDBJ databases">
        <title>Bacillus Genome Sequencing.</title>
        <authorList>
            <person name="Dunlap C."/>
        </authorList>
    </citation>
    <scope>NUCLEOTIDE SEQUENCE [LARGE SCALE GENOMIC DNA]</scope>
    <source>
        <strain evidence="2 3">B-59205</strain>
    </source>
</reference>
<accession>A0AAW9NRM5</accession>
<sequence length="120" mass="13836">MLNRKLAAAFFTASICYFIVPLFFYDFQNGYFIIGFAVSIVAVPILFVVGILSSISIEMISKNKNILFLYIKHLICGLICVVVLLLLTEWDMLFVYTLIAFTYVSVFFMNDWIIKIKFSD</sequence>
<feature type="transmembrane region" description="Helical" evidence="1">
    <location>
        <begin position="31"/>
        <end position="55"/>
    </location>
</feature>
<dbReference type="Proteomes" id="UP001344888">
    <property type="component" value="Unassembled WGS sequence"/>
</dbReference>
<dbReference type="RefSeq" id="WP_326124855.1">
    <property type="nucleotide sequence ID" value="NZ_JARSFG010000025.1"/>
</dbReference>
<proteinExistence type="predicted"/>
<gene>
    <name evidence="2" type="ORF">P9B03_17395</name>
</gene>
<evidence type="ECO:0000313" key="3">
    <source>
        <dbReference type="Proteomes" id="UP001344888"/>
    </source>
</evidence>
<evidence type="ECO:0000313" key="2">
    <source>
        <dbReference type="EMBL" id="MEC1180272.1"/>
    </source>
</evidence>
<keyword evidence="1" id="KW-0812">Transmembrane</keyword>
<keyword evidence="1" id="KW-1133">Transmembrane helix</keyword>
<keyword evidence="1" id="KW-0472">Membrane</keyword>
<protein>
    <submittedName>
        <fullName evidence="2">Uncharacterized protein</fullName>
    </submittedName>
</protein>
<dbReference type="AlphaFoldDB" id="A0AAW9NRM5"/>
<feature type="transmembrane region" description="Helical" evidence="1">
    <location>
        <begin position="67"/>
        <end position="87"/>
    </location>
</feature>